<evidence type="ECO:0000256" key="1">
    <source>
        <dbReference type="SAM" id="Phobius"/>
    </source>
</evidence>
<proteinExistence type="predicted"/>
<name>A2G872_TRIV3</name>
<keyword evidence="1" id="KW-1133">Transmembrane helix</keyword>
<accession>A2G872</accession>
<reference evidence="2" key="2">
    <citation type="journal article" date="2007" name="Science">
        <title>Draft genome sequence of the sexually transmitted pathogen Trichomonas vaginalis.</title>
        <authorList>
            <person name="Carlton J.M."/>
            <person name="Hirt R.P."/>
            <person name="Silva J.C."/>
            <person name="Delcher A.L."/>
            <person name="Schatz M."/>
            <person name="Zhao Q."/>
            <person name="Wortman J.R."/>
            <person name="Bidwell S.L."/>
            <person name="Alsmark U.C.M."/>
            <person name="Besteiro S."/>
            <person name="Sicheritz-Ponten T."/>
            <person name="Noel C.J."/>
            <person name="Dacks J.B."/>
            <person name="Foster P.G."/>
            <person name="Simillion C."/>
            <person name="Van de Peer Y."/>
            <person name="Miranda-Saavedra D."/>
            <person name="Barton G.J."/>
            <person name="Westrop G.D."/>
            <person name="Mueller S."/>
            <person name="Dessi D."/>
            <person name="Fiori P.L."/>
            <person name="Ren Q."/>
            <person name="Paulsen I."/>
            <person name="Zhang H."/>
            <person name="Bastida-Corcuera F.D."/>
            <person name="Simoes-Barbosa A."/>
            <person name="Brown M.T."/>
            <person name="Hayes R.D."/>
            <person name="Mukherjee M."/>
            <person name="Okumura C.Y."/>
            <person name="Schneider R."/>
            <person name="Smith A.J."/>
            <person name="Vanacova S."/>
            <person name="Villalvazo M."/>
            <person name="Haas B.J."/>
            <person name="Pertea M."/>
            <person name="Feldblyum T.V."/>
            <person name="Utterback T.R."/>
            <person name="Shu C.L."/>
            <person name="Osoegawa K."/>
            <person name="de Jong P.J."/>
            <person name="Hrdy I."/>
            <person name="Horvathova L."/>
            <person name="Zubacova Z."/>
            <person name="Dolezal P."/>
            <person name="Malik S.B."/>
            <person name="Logsdon J.M. Jr."/>
            <person name="Henze K."/>
            <person name="Gupta A."/>
            <person name="Wang C.C."/>
            <person name="Dunne R.L."/>
            <person name="Upcroft J.A."/>
            <person name="Upcroft P."/>
            <person name="White O."/>
            <person name="Salzberg S.L."/>
            <person name="Tang P."/>
            <person name="Chiu C.-H."/>
            <person name="Lee Y.-S."/>
            <person name="Embley T.M."/>
            <person name="Coombs G.H."/>
            <person name="Mottram J.C."/>
            <person name="Tachezy J."/>
            <person name="Fraser-Liggett C.M."/>
            <person name="Johnson P.J."/>
        </authorList>
    </citation>
    <scope>NUCLEOTIDE SEQUENCE [LARGE SCALE GENOMIC DNA]</scope>
    <source>
        <strain evidence="2">G3</strain>
    </source>
</reference>
<dbReference type="EMBL" id="DS114603">
    <property type="protein sequence ID" value="EAX86645.1"/>
    <property type="molecule type" value="Genomic_DNA"/>
</dbReference>
<evidence type="ECO:0000313" key="3">
    <source>
        <dbReference type="Proteomes" id="UP000001542"/>
    </source>
</evidence>
<evidence type="ECO:0000313" key="2">
    <source>
        <dbReference type="EMBL" id="EAX86645.1"/>
    </source>
</evidence>
<reference evidence="2" key="1">
    <citation type="submission" date="2006-10" db="EMBL/GenBank/DDBJ databases">
        <authorList>
            <person name="Amadeo P."/>
            <person name="Zhao Q."/>
            <person name="Wortman J."/>
            <person name="Fraser-Liggett C."/>
            <person name="Carlton J."/>
        </authorList>
    </citation>
    <scope>NUCLEOTIDE SEQUENCE</scope>
    <source>
        <strain evidence="2">G3</strain>
    </source>
</reference>
<feature type="transmembrane region" description="Helical" evidence="1">
    <location>
        <begin position="34"/>
        <end position="53"/>
    </location>
</feature>
<dbReference type="OrthoDB" id="10690006at2759"/>
<dbReference type="Proteomes" id="UP000001542">
    <property type="component" value="Unassembled WGS sequence"/>
</dbReference>
<keyword evidence="1" id="KW-0812">Transmembrane</keyword>
<feature type="transmembrane region" description="Helical" evidence="1">
    <location>
        <begin position="59"/>
        <end position="76"/>
    </location>
</feature>
<dbReference type="VEuPathDB" id="TrichDB:TVAGG3_0233600"/>
<gene>
    <name evidence="2" type="ORF">TVAG_115160</name>
</gene>
<dbReference type="AlphaFoldDB" id="A2G872"/>
<organism evidence="2 3">
    <name type="scientific">Trichomonas vaginalis (strain ATCC PRA-98 / G3)</name>
    <dbReference type="NCBI Taxonomy" id="412133"/>
    <lineage>
        <taxon>Eukaryota</taxon>
        <taxon>Metamonada</taxon>
        <taxon>Parabasalia</taxon>
        <taxon>Trichomonadida</taxon>
        <taxon>Trichomonadidae</taxon>
        <taxon>Trichomonas</taxon>
    </lineage>
</organism>
<keyword evidence="1" id="KW-0472">Membrane</keyword>
<keyword evidence="3" id="KW-1185">Reference proteome</keyword>
<dbReference type="VEuPathDB" id="TrichDB:TVAG_115160"/>
<dbReference type="InParanoid" id="A2G872"/>
<protein>
    <submittedName>
        <fullName evidence="2">Uncharacterized protein</fullName>
    </submittedName>
</protein>
<sequence length="223" mass="25176">MMFFYGCYKLYYSGAQTYTSNFGEILHIKLKIDYILYGIFSIVSLFFGRGSFVLIPVGFLLYFLSLCFSVAFINFYHTNGRDGSASVFDIKNTPTDASAVAKVRYACIHACPEIADISYLNDIAQTRSSMQLLVDITRICLVKGINLDEIQIKAPIITPNARSSLYFLAYQVSIFQHTFEDFHLTWHNPDILSNKSKTLSTPVHLFKKKKGSGASRHFVPSSP</sequence>